<feature type="transmembrane region" description="Helical" evidence="11">
    <location>
        <begin position="86"/>
        <end position="109"/>
    </location>
</feature>
<keyword evidence="6 11" id="KW-0375">Hydrogen ion transport</keyword>
<evidence type="ECO:0000256" key="8">
    <source>
        <dbReference type="ARBA" id="ARBA00023065"/>
    </source>
</evidence>
<evidence type="ECO:0000256" key="10">
    <source>
        <dbReference type="ARBA" id="ARBA00023310"/>
    </source>
</evidence>
<protein>
    <recommendedName>
        <fullName evidence="11 12">ATP synthase subunit a</fullName>
    </recommendedName>
    <alternativeName>
        <fullName evidence="11">ATP synthase F0 sector subunit a</fullName>
    </alternativeName>
    <alternativeName>
        <fullName evidence="11">F-ATPase subunit 6</fullName>
    </alternativeName>
</protein>
<proteinExistence type="inferred from homology"/>
<reference evidence="13 14" key="1">
    <citation type="submission" date="2016-11" db="EMBL/GenBank/DDBJ databases">
        <authorList>
            <person name="Jaros S."/>
            <person name="Januszkiewicz K."/>
            <person name="Wedrychowicz H."/>
        </authorList>
    </citation>
    <scope>NUCLEOTIDE SEQUENCE [LARGE SCALE GENOMIC DNA]</scope>
    <source>
        <strain evidence="13 14">DSM 17477</strain>
    </source>
</reference>
<dbReference type="OrthoDB" id="9789241at2"/>
<dbReference type="PANTHER" id="PTHR42823:SF3">
    <property type="entry name" value="ATP SYNTHASE SUBUNIT A, CHLOROPLASTIC"/>
    <property type="match status" value="1"/>
</dbReference>
<keyword evidence="8 11" id="KW-0406">Ion transport</keyword>
<dbReference type="RefSeq" id="WP_073050630.1">
    <property type="nucleotide sequence ID" value="NZ_FQZL01000034.1"/>
</dbReference>
<dbReference type="GO" id="GO:0042777">
    <property type="term" value="P:proton motive force-driven plasma membrane ATP synthesis"/>
    <property type="evidence" value="ECO:0007669"/>
    <property type="project" value="TreeGrafter"/>
</dbReference>
<dbReference type="InterPro" id="IPR000568">
    <property type="entry name" value="ATP_synth_F0_asu"/>
</dbReference>
<comment type="similarity">
    <text evidence="2 11 12">Belongs to the ATPase A chain family.</text>
</comment>
<dbReference type="GO" id="GO:0005886">
    <property type="term" value="C:plasma membrane"/>
    <property type="evidence" value="ECO:0007669"/>
    <property type="project" value="UniProtKB-SubCell"/>
</dbReference>
<name>A0A1M6LT15_9FIRM</name>
<feature type="transmembrane region" description="Helical" evidence="11">
    <location>
        <begin position="172"/>
        <end position="194"/>
    </location>
</feature>
<dbReference type="PANTHER" id="PTHR42823">
    <property type="entry name" value="ATP SYNTHASE SUBUNIT A, CHLOROPLASTIC"/>
    <property type="match status" value="1"/>
</dbReference>
<evidence type="ECO:0000256" key="9">
    <source>
        <dbReference type="ARBA" id="ARBA00023136"/>
    </source>
</evidence>
<keyword evidence="3 11" id="KW-0813">Transport</keyword>
<dbReference type="NCBIfam" id="NF004484">
    <property type="entry name" value="PRK05815.3-2"/>
    <property type="match status" value="1"/>
</dbReference>
<feature type="transmembrane region" description="Helical" evidence="11">
    <location>
        <begin position="115"/>
        <end position="134"/>
    </location>
</feature>
<dbReference type="InterPro" id="IPR045082">
    <property type="entry name" value="ATP_syn_F0_a_bact/chloroplast"/>
</dbReference>
<dbReference type="STRING" id="1121476.SAMN02745751_03266"/>
<evidence type="ECO:0000256" key="2">
    <source>
        <dbReference type="ARBA" id="ARBA00006810"/>
    </source>
</evidence>
<dbReference type="Proteomes" id="UP000184052">
    <property type="component" value="Unassembled WGS sequence"/>
</dbReference>
<evidence type="ECO:0000256" key="11">
    <source>
        <dbReference type="HAMAP-Rule" id="MF_01393"/>
    </source>
</evidence>
<accession>A0A1M6LT15</accession>
<keyword evidence="9 11" id="KW-0472">Membrane</keyword>
<evidence type="ECO:0000256" key="4">
    <source>
        <dbReference type="ARBA" id="ARBA00022547"/>
    </source>
</evidence>
<feature type="transmembrane region" description="Helical" evidence="11">
    <location>
        <begin position="26"/>
        <end position="47"/>
    </location>
</feature>
<keyword evidence="11" id="KW-1003">Cell membrane</keyword>
<evidence type="ECO:0000256" key="1">
    <source>
        <dbReference type="ARBA" id="ARBA00004141"/>
    </source>
</evidence>
<keyword evidence="10 11" id="KW-0066">ATP synthesis</keyword>
<evidence type="ECO:0000313" key="13">
    <source>
        <dbReference type="EMBL" id="SHJ74361.1"/>
    </source>
</evidence>
<evidence type="ECO:0000313" key="14">
    <source>
        <dbReference type="Proteomes" id="UP000184052"/>
    </source>
</evidence>
<keyword evidence="14" id="KW-1185">Reference proteome</keyword>
<dbReference type="Gene3D" id="1.20.120.220">
    <property type="entry name" value="ATP synthase, F0 complex, subunit A"/>
    <property type="match status" value="1"/>
</dbReference>
<dbReference type="InterPro" id="IPR023011">
    <property type="entry name" value="ATP_synth_F0_asu_AS"/>
</dbReference>
<evidence type="ECO:0000256" key="6">
    <source>
        <dbReference type="ARBA" id="ARBA00022781"/>
    </source>
</evidence>
<evidence type="ECO:0000256" key="7">
    <source>
        <dbReference type="ARBA" id="ARBA00022989"/>
    </source>
</evidence>
<dbReference type="PROSITE" id="PS00449">
    <property type="entry name" value="ATPASE_A"/>
    <property type="match status" value="1"/>
</dbReference>
<feature type="transmembrane region" description="Helical" evidence="11">
    <location>
        <begin position="214"/>
        <end position="238"/>
    </location>
</feature>
<keyword evidence="7 11" id="KW-1133">Transmembrane helix</keyword>
<comment type="subcellular location">
    <subcellularLocation>
        <location evidence="11 12">Cell membrane</location>
        <topology evidence="11 12">Multi-pass membrane protein</topology>
    </subcellularLocation>
    <subcellularLocation>
        <location evidence="1">Membrane</location>
        <topology evidence="1">Multi-pass membrane protein</topology>
    </subcellularLocation>
</comment>
<dbReference type="AlphaFoldDB" id="A0A1M6LT15"/>
<dbReference type="CDD" id="cd00310">
    <property type="entry name" value="ATP-synt_Fo_a_6"/>
    <property type="match status" value="1"/>
</dbReference>
<dbReference type="SUPFAM" id="SSF81336">
    <property type="entry name" value="F1F0 ATP synthase subunit A"/>
    <property type="match status" value="1"/>
</dbReference>
<dbReference type="EMBL" id="FQZL01000034">
    <property type="protein sequence ID" value="SHJ74361.1"/>
    <property type="molecule type" value="Genomic_DNA"/>
</dbReference>
<gene>
    <name evidence="11" type="primary">atpB</name>
    <name evidence="13" type="ORF">SAMN02745751_03266</name>
</gene>
<dbReference type="Pfam" id="PF00119">
    <property type="entry name" value="ATP-synt_A"/>
    <property type="match status" value="1"/>
</dbReference>
<dbReference type="GO" id="GO:0045259">
    <property type="term" value="C:proton-transporting ATP synthase complex"/>
    <property type="evidence" value="ECO:0007669"/>
    <property type="project" value="UniProtKB-KW"/>
</dbReference>
<organism evidence="13 14">
    <name type="scientific">Dethiosulfatibacter aminovorans DSM 17477</name>
    <dbReference type="NCBI Taxonomy" id="1121476"/>
    <lineage>
        <taxon>Bacteria</taxon>
        <taxon>Bacillati</taxon>
        <taxon>Bacillota</taxon>
        <taxon>Tissierellia</taxon>
        <taxon>Dethiosulfatibacter</taxon>
    </lineage>
</organism>
<dbReference type="HAMAP" id="MF_01393">
    <property type="entry name" value="ATP_synth_a_bact"/>
    <property type="match status" value="1"/>
</dbReference>
<keyword evidence="4 11" id="KW-0138">CF(0)</keyword>
<sequence>MDTGFGPIIVWDSGSPIPGLEILGNFQITETVTVTWLIMAVVVLLSIRATRNLKKVPGRGQIVLEMLVDSINNLTAQTMGEDKKSFAPYMGTLLIFLAISNLAGLLGFRPPTADVNTTMGCAMITFTMIHVFGAKRKGVGTYLKGFAEPLAPMLPLNIVGELATPISLGFRLFGNIVGGLIIMKLIYGALAGLSAKIFGPAAPPILQTGIPAVLHIYFDLFAGVLQSFIFTMLTMVNVSMAMD</sequence>
<comment type="function">
    <text evidence="11 12">Key component of the proton channel; it plays a direct role in the translocation of protons across the membrane.</text>
</comment>
<dbReference type="PRINTS" id="PR00123">
    <property type="entry name" value="ATPASEA"/>
</dbReference>
<evidence type="ECO:0000256" key="5">
    <source>
        <dbReference type="ARBA" id="ARBA00022692"/>
    </source>
</evidence>
<dbReference type="GO" id="GO:0046933">
    <property type="term" value="F:proton-transporting ATP synthase activity, rotational mechanism"/>
    <property type="evidence" value="ECO:0007669"/>
    <property type="project" value="UniProtKB-UniRule"/>
</dbReference>
<keyword evidence="5 11" id="KW-0812">Transmembrane</keyword>
<evidence type="ECO:0000256" key="12">
    <source>
        <dbReference type="RuleBase" id="RU000483"/>
    </source>
</evidence>
<dbReference type="InterPro" id="IPR035908">
    <property type="entry name" value="F0_ATP_A_sf"/>
</dbReference>
<dbReference type="NCBIfam" id="TIGR01131">
    <property type="entry name" value="ATP_synt_6_or_A"/>
    <property type="match status" value="1"/>
</dbReference>
<evidence type="ECO:0000256" key="3">
    <source>
        <dbReference type="ARBA" id="ARBA00022448"/>
    </source>
</evidence>